<feature type="region of interest" description="Disordered" evidence="1">
    <location>
        <begin position="119"/>
        <end position="167"/>
    </location>
</feature>
<evidence type="ECO:0000313" key="2">
    <source>
        <dbReference type="EMBL" id="CAE0833487.1"/>
    </source>
</evidence>
<name>A0A7S4GDG8_9EUGL</name>
<protein>
    <submittedName>
        <fullName evidence="2">Uncharacterized protein</fullName>
    </submittedName>
</protein>
<dbReference type="EMBL" id="HBJA01130411">
    <property type="protein sequence ID" value="CAE0833487.1"/>
    <property type="molecule type" value="Transcribed_RNA"/>
</dbReference>
<accession>A0A7S4GDG8</accession>
<evidence type="ECO:0000256" key="1">
    <source>
        <dbReference type="SAM" id="MobiDB-lite"/>
    </source>
</evidence>
<sequence length="167" mass="17787">MVHGSPVLDGKCLFMQPSATPHPTPVGSPPEFCFNFRSNKGGDSPPSPFGSRSAKKQGFGGHFSAARNNVSWAPAAPILVGCCVINIYRNACDSPHWSEFDVSAVAADFRTRRRARNLRAKRRDRGGKGRCDSTLVPFGPQSLPDSSSNLSDVSGSGSSSSSQFPTE</sequence>
<reference evidence="2" key="1">
    <citation type="submission" date="2021-01" db="EMBL/GenBank/DDBJ databases">
        <authorList>
            <person name="Corre E."/>
            <person name="Pelletier E."/>
            <person name="Niang G."/>
            <person name="Scheremetjew M."/>
            <person name="Finn R."/>
            <person name="Kale V."/>
            <person name="Holt S."/>
            <person name="Cochrane G."/>
            <person name="Meng A."/>
            <person name="Brown T."/>
            <person name="Cohen L."/>
        </authorList>
    </citation>
    <scope>NUCLEOTIDE SEQUENCE</scope>
    <source>
        <strain evidence="2">CCMP1594</strain>
    </source>
</reference>
<dbReference type="AlphaFoldDB" id="A0A7S4GDG8"/>
<feature type="compositionally biased region" description="Low complexity" evidence="1">
    <location>
        <begin position="140"/>
        <end position="167"/>
    </location>
</feature>
<gene>
    <name evidence="2" type="ORF">EGYM00163_LOCUS44783</name>
</gene>
<organism evidence="2">
    <name type="scientific">Eutreptiella gymnastica</name>
    <dbReference type="NCBI Taxonomy" id="73025"/>
    <lineage>
        <taxon>Eukaryota</taxon>
        <taxon>Discoba</taxon>
        <taxon>Euglenozoa</taxon>
        <taxon>Euglenida</taxon>
        <taxon>Spirocuta</taxon>
        <taxon>Euglenophyceae</taxon>
        <taxon>Eutreptiales</taxon>
        <taxon>Eutreptiaceae</taxon>
        <taxon>Eutreptiella</taxon>
    </lineage>
</organism>
<proteinExistence type="predicted"/>